<feature type="transmembrane region" description="Helical" evidence="1">
    <location>
        <begin position="213"/>
        <end position="234"/>
    </location>
</feature>
<keyword evidence="1" id="KW-1133">Transmembrane helix</keyword>
<organism evidence="2 3">
    <name type="scientific">Frankliniella occidentalis</name>
    <name type="common">Western flower thrips</name>
    <name type="synonym">Euthrips occidentalis</name>
    <dbReference type="NCBI Taxonomy" id="133901"/>
    <lineage>
        <taxon>Eukaryota</taxon>
        <taxon>Metazoa</taxon>
        <taxon>Ecdysozoa</taxon>
        <taxon>Arthropoda</taxon>
        <taxon>Hexapoda</taxon>
        <taxon>Insecta</taxon>
        <taxon>Pterygota</taxon>
        <taxon>Neoptera</taxon>
        <taxon>Paraneoptera</taxon>
        <taxon>Thysanoptera</taxon>
        <taxon>Terebrantia</taxon>
        <taxon>Thripoidea</taxon>
        <taxon>Thripidae</taxon>
        <taxon>Frankliniella</taxon>
    </lineage>
</organism>
<sequence>MAPRDPGAVSLSALITSDLPEPQEHADQLNAEYGDFARLICVQLVRGLYRPAGWTSRRLCIRCGNSSEVKSTNKWEVLDDSFYEEDLVLNEWVFGINDEWCTCGYCFSPCYRVLERELVAHRNGDGVISSDEYYGILNIGPNSVPTLPDILEESEPESEDWYPVGPADSSDSDVGRLLFCFPFSPFENATVFSITIFLPWLLYFCVTTMGWKILSLFKLCSLLCSRIYLVTLLWGL</sequence>
<keyword evidence="1" id="KW-0472">Membrane</keyword>
<evidence type="ECO:0000313" key="2">
    <source>
        <dbReference type="Proteomes" id="UP000504606"/>
    </source>
</evidence>
<keyword evidence="2" id="KW-1185">Reference proteome</keyword>
<protein>
    <submittedName>
        <fullName evidence="3">Uncharacterized protein LOC127751058 isoform X1</fullName>
    </submittedName>
</protein>
<dbReference type="AlphaFoldDB" id="A0A9C6XT00"/>
<evidence type="ECO:0000313" key="3">
    <source>
        <dbReference type="RefSeq" id="XP_052129973.1"/>
    </source>
</evidence>
<accession>A0A9C6XT00</accession>
<feature type="transmembrane region" description="Helical" evidence="1">
    <location>
        <begin position="189"/>
        <end position="206"/>
    </location>
</feature>
<proteinExistence type="predicted"/>
<evidence type="ECO:0000256" key="1">
    <source>
        <dbReference type="SAM" id="Phobius"/>
    </source>
</evidence>
<dbReference type="RefSeq" id="XP_052129973.1">
    <property type="nucleotide sequence ID" value="XM_052274013.1"/>
</dbReference>
<dbReference type="KEGG" id="foc:127751058"/>
<dbReference type="GeneID" id="127751058"/>
<gene>
    <name evidence="3" type="primary">LOC127751058</name>
</gene>
<dbReference type="Proteomes" id="UP000504606">
    <property type="component" value="Unplaced"/>
</dbReference>
<keyword evidence="1" id="KW-0812">Transmembrane</keyword>
<reference evidence="3" key="1">
    <citation type="submission" date="2025-08" db="UniProtKB">
        <authorList>
            <consortium name="RefSeq"/>
        </authorList>
    </citation>
    <scope>IDENTIFICATION</scope>
    <source>
        <tissue evidence="3">Whole organism</tissue>
    </source>
</reference>
<name>A0A9C6XT00_FRAOC</name>